<evidence type="ECO:0000313" key="2">
    <source>
        <dbReference type="EMBL" id="SFS19740.1"/>
    </source>
</evidence>
<dbReference type="GO" id="GO:0016740">
    <property type="term" value="F:transferase activity"/>
    <property type="evidence" value="ECO:0007669"/>
    <property type="project" value="UniProtKB-KW"/>
</dbReference>
<gene>
    <name evidence="2" type="ORF">SAMN05444714_2328</name>
</gene>
<sequence>MMKIAILTQPLGHNYGGIMQAWALQTVLREKGHIVETIDRRAARRGALMSLLRLGLRLGRKFLRGSKQPVFLEKHIEIVSTNTREFIDTKLNISPAIYDDKSLMSYFFAGGFEAVVVGSDQVWRPAYSPNIYNFFLDFLEKSDAKTTKRIAYAASFGVDKWEFTPEQTKRCQGLAKRIDAISVREASGIELCSEHLDVAASKVLDPTLLLTREYYEDLCAKTESLQSSEYIYAYLLNKNSHKLGMVQQVADYFQLKAINFRGKAESTASQTGGSESDPLPPVEQWLNGFRQARFVVTDSYHGAIFATIFQKPFLVLDNPGRGSSRFESLLAELNMSERFVKVSDANFDIEGLDRRPISAADLEELRSKSLAFLNENL</sequence>
<evidence type="ECO:0000259" key="1">
    <source>
        <dbReference type="Pfam" id="PF04230"/>
    </source>
</evidence>
<proteinExistence type="predicted"/>
<organism evidence="2 3">
    <name type="scientific">Yoonia litorea</name>
    <dbReference type="NCBI Taxonomy" id="1123755"/>
    <lineage>
        <taxon>Bacteria</taxon>
        <taxon>Pseudomonadati</taxon>
        <taxon>Pseudomonadota</taxon>
        <taxon>Alphaproteobacteria</taxon>
        <taxon>Rhodobacterales</taxon>
        <taxon>Paracoccaceae</taxon>
        <taxon>Yoonia</taxon>
    </lineage>
</organism>
<dbReference type="OrthoDB" id="9799278at2"/>
<keyword evidence="2" id="KW-0808">Transferase</keyword>
<feature type="domain" description="Polysaccharide pyruvyl transferase" evidence="1">
    <location>
        <begin position="14"/>
        <end position="318"/>
    </location>
</feature>
<evidence type="ECO:0000313" key="3">
    <source>
        <dbReference type="Proteomes" id="UP000198926"/>
    </source>
</evidence>
<dbReference type="RefSeq" id="WP_090208541.1">
    <property type="nucleotide sequence ID" value="NZ_FOZM01000002.1"/>
</dbReference>
<keyword evidence="3" id="KW-1185">Reference proteome</keyword>
<protein>
    <submittedName>
        <fullName evidence="2">Polysaccharide pyruvyl transferase</fullName>
    </submittedName>
</protein>
<dbReference type="InterPro" id="IPR007345">
    <property type="entry name" value="Polysacch_pyruvyl_Trfase"/>
</dbReference>
<dbReference type="Pfam" id="PF04230">
    <property type="entry name" value="PS_pyruv_trans"/>
    <property type="match status" value="1"/>
</dbReference>
<dbReference type="Proteomes" id="UP000198926">
    <property type="component" value="Unassembled WGS sequence"/>
</dbReference>
<accession>A0A1I6MVK6</accession>
<dbReference type="EMBL" id="FOZM01000002">
    <property type="protein sequence ID" value="SFS19740.1"/>
    <property type="molecule type" value="Genomic_DNA"/>
</dbReference>
<name>A0A1I6MVK6_9RHOB</name>
<reference evidence="2" key="1">
    <citation type="submission" date="2016-10" db="EMBL/GenBank/DDBJ databases">
        <authorList>
            <person name="de Groot N.N."/>
        </authorList>
    </citation>
    <scope>NUCLEOTIDE SEQUENCE [LARGE SCALE GENOMIC DNA]</scope>
    <source>
        <strain evidence="2">DSM 29433</strain>
    </source>
</reference>
<dbReference type="AlphaFoldDB" id="A0A1I6MVK6"/>
<dbReference type="STRING" id="1123755.SAMN05444714_2328"/>